<dbReference type="PANTHER" id="PTHR33164">
    <property type="entry name" value="TRANSCRIPTIONAL REGULATOR, MARR FAMILY"/>
    <property type="match status" value="1"/>
</dbReference>
<organism evidence="3 4">
    <name type="scientific">Kribbella sancticallisti</name>
    <dbReference type="NCBI Taxonomy" id="460087"/>
    <lineage>
        <taxon>Bacteria</taxon>
        <taxon>Bacillati</taxon>
        <taxon>Actinomycetota</taxon>
        <taxon>Actinomycetes</taxon>
        <taxon>Propionibacteriales</taxon>
        <taxon>Kribbellaceae</taxon>
        <taxon>Kribbella</taxon>
    </lineage>
</organism>
<dbReference type="PROSITE" id="PS50995">
    <property type="entry name" value="HTH_MARR_2"/>
    <property type="match status" value="1"/>
</dbReference>
<dbReference type="Pfam" id="PF12802">
    <property type="entry name" value="MarR_2"/>
    <property type="match status" value="1"/>
</dbReference>
<dbReference type="SUPFAM" id="SSF46785">
    <property type="entry name" value="Winged helix' DNA-binding domain"/>
    <property type="match status" value="1"/>
</dbReference>
<feature type="compositionally biased region" description="Basic and acidic residues" evidence="1">
    <location>
        <begin position="78"/>
        <end position="89"/>
    </location>
</feature>
<reference evidence="3 4" key="1">
    <citation type="journal article" date="2019" name="Int. J. Syst. Evol. Microbiol.">
        <title>The Global Catalogue of Microorganisms (GCM) 10K type strain sequencing project: providing services to taxonomists for standard genome sequencing and annotation.</title>
        <authorList>
            <consortium name="The Broad Institute Genomics Platform"/>
            <consortium name="The Broad Institute Genome Sequencing Center for Infectious Disease"/>
            <person name="Wu L."/>
            <person name="Ma J."/>
        </authorList>
    </citation>
    <scope>NUCLEOTIDE SEQUENCE [LARGE SCALE GENOMIC DNA]</scope>
    <source>
        <strain evidence="3 4">JCM 14969</strain>
    </source>
</reference>
<dbReference type="PANTHER" id="PTHR33164:SF43">
    <property type="entry name" value="HTH-TYPE TRANSCRIPTIONAL REPRESSOR YETL"/>
    <property type="match status" value="1"/>
</dbReference>
<dbReference type="InterPro" id="IPR000835">
    <property type="entry name" value="HTH_MarR-typ"/>
</dbReference>
<dbReference type="InterPro" id="IPR036390">
    <property type="entry name" value="WH_DNA-bd_sf"/>
</dbReference>
<dbReference type="InterPro" id="IPR036388">
    <property type="entry name" value="WH-like_DNA-bd_sf"/>
</dbReference>
<sequence>MSKAESYRLLVADVYELAGLSRRSSEQTAAEHGQTVARWHLMSVLSDQPYTVPAIARRLGLVRQSVQRVADELVAEGEVERSENPDHQRSPLYSLTESGRETLRKIVVDSDADRTQRLNRAGVTVAELDAARDTIRKLLAVL</sequence>
<protein>
    <recommendedName>
        <fullName evidence="2">HTH marR-type domain-containing protein</fullName>
    </recommendedName>
</protein>
<name>A0ABN2DDV5_9ACTN</name>
<evidence type="ECO:0000259" key="2">
    <source>
        <dbReference type="PROSITE" id="PS50995"/>
    </source>
</evidence>
<dbReference type="Gene3D" id="1.10.10.10">
    <property type="entry name" value="Winged helix-like DNA-binding domain superfamily/Winged helix DNA-binding domain"/>
    <property type="match status" value="1"/>
</dbReference>
<feature type="domain" description="HTH marR-type" evidence="2">
    <location>
        <begin position="1"/>
        <end position="140"/>
    </location>
</feature>
<dbReference type="SMART" id="SM00347">
    <property type="entry name" value="HTH_MARR"/>
    <property type="match status" value="1"/>
</dbReference>
<gene>
    <name evidence="3" type="ORF">GCM10009789_29150</name>
</gene>
<dbReference type="RefSeq" id="WP_344213932.1">
    <property type="nucleotide sequence ID" value="NZ_BAAAOS010000019.1"/>
</dbReference>
<dbReference type="Proteomes" id="UP001500393">
    <property type="component" value="Unassembled WGS sequence"/>
</dbReference>
<accession>A0ABN2DDV5</accession>
<keyword evidence="4" id="KW-1185">Reference proteome</keyword>
<feature type="region of interest" description="Disordered" evidence="1">
    <location>
        <begin position="75"/>
        <end position="95"/>
    </location>
</feature>
<evidence type="ECO:0000313" key="4">
    <source>
        <dbReference type="Proteomes" id="UP001500393"/>
    </source>
</evidence>
<comment type="caution">
    <text evidence="3">The sequence shown here is derived from an EMBL/GenBank/DDBJ whole genome shotgun (WGS) entry which is preliminary data.</text>
</comment>
<dbReference type="EMBL" id="BAAAOS010000019">
    <property type="protein sequence ID" value="GAA1573825.1"/>
    <property type="molecule type" value="Genomic_DNA"/>
</dbReference>
<proteinExistence type="predicted"/>
<evidence type="ECO:0000313" key="3">
    <source>
        <dbReference type="EMBL" id="GAA1573825.1"/>
    </source>
</evidence>
<dbReference type="InterPro" id="IPR039422">
    <property type="entry name" value="MarR/SlyA-like"/>
</dbReference>
<evidence type="ECO:0000256" key="1">
    <source>
        <dbReference type="SAM" id="MobiDB-lite"/>
    </source>
</evidence>